<organism evidence="2 3">
    <name type="scientific">Cardiocondyla obscurior</name>
    <dbReference type="NCBI Taxonomy" id="286306"/>
    <lineage>
        <taxon>Eukaryota</taxon>
        <taxon>Metazoa</taxon>
        <taxon>Ecdysozoa</taxon>
        <taxon>Arthropoda</taxon>
        <taxon>Hexapoda</taxon>
        <taxon>Insecta</taxon>
        <taxon>Pterygota</taxon>
        <taxon>Neoptera</taxon>
        <taxon>Endopterygota</taxon>
        <taxon>Hymenoptera</taxon>
        <taxon>Apocrita</taxon>
        <taxon>Aculeata</taxon>
        <taxon>Formicoidea</taxon>
        <taxon>Formicidae</taxon>
        <taxon>Myrmicinae</taxon>
        <taxon>Cardiocondyla</taxon>
    </lineage>
</organism>
<keyword evidence="1" id="KW-1133">Transmembrane helix</keyword>
<evidence type="ECO:0000256" key="1">
    <source>
        <dbReference type="SAM" id="Phobius"/>
    </source>
</evidence>
<keyword evidence="3" id="KW-1185">Reference proteome</keyword>
<evidence type="ECO:0000313" key="2">
    <source>
        <dbReference type="EMBL" id="KAL0133678.1"/>
    </source>
</evidence>
<comment type="caution">
    <text evidence="2">The sequence shown here is derived from an EMBL/GenBank/DDBJ whole genome shotgun (WGS) entry which is preliminary data.</text>
</comment>
<dbReference type="Proteomes" id="UP001430953">
    <property type="component" value="Unassembled WGS sequence"/>
</dbReference>
<name>A0AAW2H2Q0_9HYME</name>
<protein>
    <recommendedName>
        <fullName evidence="4">Secreted protein</fullName>
    </recommendedName>
</protein>
<sequence length="114" mass="13807">MQYKILLVKLMVIIFTFSNVFFTERRDASIREIFQFLSKKMFEERKSVIAVLRIERQMLYARHFETCIFILFYFFWITYAHPNHSTNVNSPRYDFTRNTVSANDKNQVPPLAYC</sequence>
<feature type="transmembrane region" description="Helical" evidence="1">
    <location>
        <begin position="59"/>
        <end position="79"/>
    </location>
</feature>
<reference evidence="2 3" key="1">
    <citation type="submission" date="2023-03" db="EMBL/GenBank/DDBJ databases">
        <title>High recombination rates correlate with genetic variation in Cardiocondyla obscurior ants.</title>
        <authorList>
            <person name="Errbii M."/>
        </authorList>
    </citation>
    <scope>NUCLEOTIDE SEQUENCE [LARGE SCALE GENOMIC DNA]</scope>
    <source>
        <strain evidence="2">Alpha-2009</strain>
        <tissue evidence="2">Whole body</tissue>
    </source>
</reference>
<keyword evidence="1" id="KW-0472">Membrane</keyword>
<evidence type="ECO:0000313" key="3">
    <source>
        <dbReference type="Proteomes" id="UP001430953"/>
    </source>
</evidence>
<accession>A0AAW2H2Q0</accession>
<dbReference type="EMBL" id="JADYXP020000001">
    <property type="protein sequence ID" value="KAL0133678.1"/>
    <property type="molecule type" value="Genomic_DNA"/>
</dbReference>
<gene>
    <name evidence="2" type="ORF">PUN28_000961</name>
</gene>
<keyword evidence="1" id="KW-0812">Transmembrane</keyword>
<feature type="transmembrane region" description="Helical" evidence="1">
    <location>
        <begin position="6"/>
        <end position="22"/>
    </location>
</feature>
<dbReference type="AlphaFoldDB" id="A0AAW2H2Q0"/>
<evidence type="ECO:0008006" key="4">
    <source>
        <dbReference type="Google" id="ProtNLM"/>
    </source>
</evidence>
<proteinExistence type="predicted"/>